<evidence type="ECO:0000256" key="3">
    <source>
        <dbReference type="ARBA" id="ARBA00022679"/>
    </source>
</evidence>
<dbReference type="PATRIC" id="fig|36816.3.peg.5596"/>
<comment type="caution">
    <text evidence="7">The sequence shown here is derived from an EMBL/GenBank/DDBJ whole genome shotgun (WGS) entry which is preliminary data.</text>
</comment>
<accession>A0A0M9X707</accession>
<dbReference type="Gene3D" id="3.90.550.10">
    <property type="entry name" value="Spore Coat Polysaccharide Biosynthesis Protein SpsA, Chain A"/>
    <property type="match status" value="1"/>
</dbReference>
<evidence type="ECO:0000256" key="6">
    <source>
        <dbReference type="ARBA" id="ARBA00023136"/>
    </source>
</evidence>
<gene>
    <name evidence="7" type="ORF">ADK41_25880</name>
</gene>
<evidence type="ECO:0000256" key="4">
    <source>
        <dbReference type="ARBA" id="ARBA00022692"/>
    </source>
</evidence>
<proteinExistence type="predicted"/>
<dbReference type="PANTHER" id="PTHR43867">
    <property type="entry name" value="CELLULOSE SYNTHASE CATALYTIC SUBUNIT A [UDP-FORMING]"/>
    <property type="match status" value="1"/>
</dbReference>
<keyword evidence="8" id="KW-1185">Reference proteome</keyword>
<dbReference type="InterPro" id="IPR029044">
    <property type="entry name" value="Nucleotide-diphossugar_trans"/>
</dbReference>
<dbReference type="Proteomes" id="UP000037773">
    <property type="component" value="Unassembled WGS sequence"/>
</dbReference>
<dbReference type="PANTHER" id="PTHR43867:SF2">
    <property type="entry name" value="CELLULOSE SYNTHASE CATALYTIC SUBUNIT A [UDP-FORMING]"/>
    <property type="match status" value="1"/>
</dbReference>
<keyword evidence="3" id="KW-0808">Transferase</keyword>
<evidence type="ECO:0008006" key="9">
    <source>
        <dbReference type="Google" id="ProtNLM"/>
    </source>
</evidence>
<comment type="subcellular location">
    <subcellularLocation>
        <location evidence="1">Membrane</location>
        <topology evidence="1">Multi-pass membrane protein</topology>
    </subcellularLocation>
</comment>
<dbReference type="Pfam" id="PF13641">
    <property type="entry name" value="Glyco_tranf_2_3"/>
    <property type="match status" value="1"/>
</dbReference>
<evidence type="ECO:0000256" key="2">
    <source>
        <dbReference type="ARBA" id="ARBA00022676"/>
    </source>
</evidence>
<dbReference type="OrthoDB" id="4281936at2"/>
<reference evidence="7 8" key="1">
    <citation type="submission" date="2015-07" db="EMBL/GenBank/DDBJ databases">
        <authorList>
            <person name="Noorani M."/>
        </authorList>
    </citation>
    <scope>NUCLEOTIDE SEQUENCE [LARGE SCALE GENOMIC DNA]</scope>
    <source>
        <strain evidence="7 8">NRRL B-24567</strain>
    </source>
</reference>
<dbReference type="RefSeq" id="WP_030834479.1">
    <property type="nucleotide sequence ID" value="NZ_LGCN01000215.1"/>
</dbReference>
<evidence type="ECO:0000256" key="1">
    <source>
        <dbReference type="ARBA" id="ARBA00004141"/>
    </source>
</evidence>
<dbReference type="EMBL" id="LGCN01000215">
    <property type="protein sequence ID" value="KOT34867.1"/>
    <property type="molecule type" value="Genomic_DNA"/>
</dbReference>
<keyword evidence="2" id="KW-0328">Glycosyltransferase</keyword>
<dbReference type="GO" id="GO:0016757">
    <property type="term" value="F:glycosyltransferase activity"/>
    <property type="evidence" value="ECO:0007669"/>
    <property type="project" value="UniProtKB-KW"/>
</dbReference>
<sequence>MTGFLIPTAVRRAEHAAPRAADETEAAADVVVLVPMYRESLETCERSAAGMLRLDHPRERITVLWLVPEGDERSQLPARSAFARLTTAGFDPRSRIRPVPDMRPKGRALNHVLADLDAYDVVLFLDADVVPGPTQVTEALQAVGEGVDIVEAFEFHESRNWVGRAIAAENATHLASMMFLEKRLKTAFLQGSSLYVSTAFLKRAGGFIDDEAEECFVWSMFASRLRPRIRFLATVSYGTPVDQLPTALRQRVRWLRGQLAALRHITAPELTPAGRLALGITAASVAAQLTVLPALVLAPRGGRTRRIALTAVLLEAVRIAHTAATPEWRRLGIKDGWCTLLAFELVQGITGWRAVLELATQHKVWHSVRDSGHM</sequence>
<keyword evidence="5" id="KW-1133">Transmembrane helix</keyword>
<name>A0A0M9X707_9ACTN</name>
<dbReference type="InterPro" id="IPR050321">
    <property type="entry name" value="Glycosyltr_2/OpgH_subfam"/>
</dbReference>
<protein>
    <recommendedName>
        <fullName evidence="9">Glycosyl transferase</fullName>
    </recommendedName>
</protein>
<dbReference type="GO" id="GO:0016020">
    <property type="term" value="C:membrane"/>
    <property type="evidence" value="ECO:0007669"/>
    <property type="project" value="UniProtKB-SubCell"/>
</dbReference>
<dbReference type="SUPFAM" id="SSF53448">
    <property type="entry name" value="Nucleotide-diphospho-sugar transferases"/>
    <property type="match status" value="1"/>
</dbReference>
<keyword evidence="4" id="KW-0812">Transmembrane</keyword>
<evidence type="ECO:0000256" key="5">
    <source>
        <dbReference type="ARBA" id="ARBA00022989"/>
    </source>
</evidence>
<dbReference type="AlphaFoldDB" id="A0A0M9X707"/>
<keyword evidence="6" id="KW-0472">Membrane</keyword>
<evidence type="ECO:0000313" key="8">
    <source>
        <dbReference type="Proteomes" id="UP000037773"/>
    </source>
</evidence>
<evidence type="ECO:0000313" key="7">
    <source>
        <dbReference type="EMBL" id="KOT34867.1"/>
    </source>
</evidence>
<organism evidence="7 8">
    <name type="scientific">Streptomyces caelestis</name>
    <dbReference type="NCBI Taxonomy" id="36816"/>
    <lineage>
        <taxon>Bacteria</taxon>
        <taxon>Bacillati</taxon>
        <taxon>Actinomycetota</taxon>
        <taxon>Actinomycetes</taxon>
        <taxon>Kitasatosporales</taxon>
        <taxon>Streptomycetaceae</taxon>
        <taxon>Streptomyces</taxon>
    </lineage>
</organism>